<accession>B7B6E3</accession>
<dbReference type="HOGENOM" id="CLU_3314047_0_0_10"/>
<proteinExistence type="predicted"/>
<evidence type="ECO:0000313" key="2">
    <source>
        <dbReference type="EMBL" id="EEC98009.1"/>
    </source>
</evidence>
<name>B7B6E3_9BACT</name>
<dbReference type="EMBL" id="ABYH01000042">
    <property type="protein sequence ID" value="EEC98009.1"/>
    <property type="molecule type" value="Genomic_DNA"/>
</dbReference>
<gene>
    <name evidence="2" type="ORF">PRABACTJOHN_00587</name>
</gene>
<reference evidence="2 3" key="2">
    <citation type="submission" date="2008-10" db="EMBL/GenBank/DDBJ databases">
        <authorList>
            <person name="Fulton L."/>
            <person name="Clifton S."/>
            <person name="Fulton B."/>
            <person name="Xu J."/>
            <person name="Minx P."/>
            <person name="Pepin K.H."/>
            <person name="Johnson M."/>
            <person name="Bhonagiri V."/>
            <person name="Nash W.E."/>
            <person name="Mardis E.R."/>
            <person name="Wilson R.K."/>
        </authorList>
    </citation>
    <scope>NUCLEOTIDE SEQUENCE [LARGE SCALE GENOMIC DNA]</scope>
    <source>
        <strain evidence="2 3">DSM 18315</strain>
    </source>
</reference>
<comment type="caution">
    <text evidence="2">The sequence shown here is derived from an EMBL/GenBank/DDBJ whole genome shotgun (WGS) entry which is preliminary data.</text>
</comment>
<protein>
    <submittedName>
        <fullName evidence="2">Uncharacterized protein</fullName>
    </submittedName>
</protein>
<organism evidence="2 3">
    <name type="scientific">Parabacteroides johnsonii DSM 18315</name>
    <dbReference type="NCBI Taxonomy" id="537006"/>
    <lineage>
        <taxon>Bacteria</taxon>
        <taxon>Pseudomonadati</taxon>
        <taxon>Bacteroidota</taxon>
        <taxon>Bacteroidia</taxon>
        <taxon>Bacteroidales</taxon>
        <taxon>Tannerellaceae</taxon>
        <taxon>Parabacteroides</taxon>
    </lineage>
</organism>
<keyword evidence="1" id="KW-0812">Transmembrane</keyword>
<feature type="transmembrane region" description="Helical" evidence="1">
    <location>
        <begin position="6"/>
        <end position="30"/>
    </location>
</feature>
<dbReference type="Proteomes" id="UP000005510">
    <property type="component" value="Unassembled WGS sequence"/>
</dbReference>
<dbReference type="STRING" id="537006.PRABACTJOHN_00587"/>
<evidence type="ECO:0000313" key="3">
    <source>
        <dbReference type="Proteomes" id="UP000005510"/>
    </source>
</evidence>
<sequence>MLDEKLAIFLLKDNMITLLFYYVILQLFAIKFTTKIMYK</sequence>
<keyword evidence="1" id="KW-0472">Membrane</keyword>
<keyword evidence="1" id="KW-1133">Transmembrane helix</keyword>
<reference evidence="2 3" key="1">
    <citation type="submission" date="2008-10" db="EMBL/GenBank/DDBJ databases">
        <title>Draft genome sequence of Parabacteroides johnsonii (DSM 18315).</title>
        <authorList>
            <person name="Sudarsanam P."/>
            <person name="Ley R."/>
            <person name="Guruge J."/>
            <person name="Turnbaugh P.J."/>
            <person name="Mahowald M."/>
            <person name="Liep D."/>
            <person name="Gordon J."/>
        </authorList>
    </citation>
    <scope>NUCLEOTIDE SEQUENCE [LARGE SCALE GENOMIC DNA]</scope>
    <source>
        <strain evidence="2 3">DSM 18315</strain>
    </source>
</reference>
<dbReference type="AlphaFoldDB" id="B7B6E3"/>
<evidence type="ECO:0000256" key="1">
    <source>
        <dbReference type="SAM" id="Phobius"/>
    </source>
</evidence>